<comment type="caution">
    <text evidence="1">The sequence shown here is derived from an EMBL/GenBank/DDBJ whole genome shotgun (WGS) entry which is preliminary data.</text>
</comment>
<sequence>MKTSDKTCTKCPDNCKKCAYVGTTLTCSECKTDFMMKTDKTCIACPTNCDTCTAEGKCDTCKTGFIVKSDNTVCLGQFCFVPLLPT</sequence>
<proteinExistence type="predicted"/>
<dbReference type="EMBL" id="JAODUO010001392">
    <property type="protein sequence ID" value="KAK2164891.1"/>
    <property type="molecule type" value="Genomic_DNA"/>
</dbReference>
<name>A0AAD9NE37_RIDPI</name>
<dbReference type="SUPFAM" id="SSF57184">
    <property type="entry name" value="Growth factor receptor domain"/>
    <property type="match status" value="1"/>
</dbReference>
<dbReference type="Gene3D" id="2.10.220.10">
    <property type="entry name" value="Hormone Receptor, Insulin-like Growth Factor Receptor 1, Chain A, domain 2"/>
    <property type="match status" value="1"/>
</dbReference>
<organism evidence="1 2">
    <name type="scientific">Ridgeia piscesae</name>
    <name type="common">Tubeworm</name>
    <dbReference type="NCBI Taxonomy" id="27915"/>
    <lineage>
        <taxon>Eukaryota</taxon>
        <taxon>Metazoa</taxon>
        <taxon>Spiralia</taxon>
        <taxon>Lophotrochozoa</taxon>
        <taxon>Annelida</taxon>
        <taxon>Polychaeta</taxon>
        <taxon>Sedentaria</taxon>
        <taxon>Canalipalpata</taxon>
        <taxon>Sabellida</taxon>
        <taxon>Siboglinidae</taxon>
        <taxon>Ridgeia</taxon>
    </lineage>
</organism>
<dbReference type="Proteomes" id="UP001209878">
    <property type="component" value="Unassembled WGS sequence"/>
</dbReference>
<evidence type="ECO:0000313" key="1">
    <source>
        <dbReference type="EMBL" id="KAK2164891.1"/>
    </source>
</evidence>
<protein>
    <submittedName>
        <fullName evidence="1">Uncharacterized protein</fullName>
    </submittedName>
</protein>
<dbReference type="AlphaFoldDB" id="A0AAD9NE37"/>
<keyword evidence="2" id="KW-1185">Reference proteome</keyword>
<evidence type="ECO:0000313" key="2">
    <source>
        <dbReference type="Proteomes" id="UP001209878"/>
    </source>
</evidence>
<reference evidence="1" key="1">
    <citation type="journal article" date="2023" name="Mol. Biol. Evol.">
        <title>Third-Generation Sequencing Reveals the Adaptive Role of the Epigenome in Three Deep-Sea Polychaetes.</title>
        <authorList>
            <person name="Perez M."/>
            <person name="Aroh O."/>
            <person name="Sun Y."/>
            <person name="Lan Y."/>
            <person name="Juniper S.K."/>
            <person name="Young C.R."/>
            <person name="Angers B."/>
            <person name="Qian P.Y."/>
        </authorList>
    </citation>
    <scope>NUCLEOTIDE SEQUENCE</scope>
    <source>
        <strain evidence="1">R07B-5</strain>
    </source>
</reference>
<accession>A0AAD9NE37</accession>
<dbReference type="InterPro" id="IPR009030">
    <property type="entry name" value="Growth_fac_rcpt_cys_sf"/>
</dbReference>
<gene>
    <name evidence="1" type="ORF">NP493_1386g00031</name>
</gene>